<keyword evidence="13" id="KW-1133">Transmembrane helix</keyword>
<keyword evidence="5" id="KW-0479">Metal-binding</keyword>
<evidence type="ECO:0000313" key="16">
    <source>
        <dbReference type="Proteomes" id="UP000000591"/>
    </source>
</evidence>
<protein>
    <submittedName>
        <fullName evidence="15">ADL085Cp</fullName>
    </submittedName>
</protein>
<dbReference type="OrthoDB" id="1925334at2759"/>
<evidence type="ECO:0000256" key="2">
    <source>
        <dbReference type="ARBA" id="ARBA00022448"/>
    </source>
</evidence>
<keyword evidence="6" id="KW-0256">Endoplasmic reticulum</keyword>
<dbReference type="InterPro" id="IPR001199">
    <property type="entry name" value="Cyt_B5-like_heme/steroid-bd"/>
</dbReference>
<evidence type="ECO:0000256" key="4">
    <source>
        <dbReference type="ARBA" id="ARBA00022692"/>
    </source>
</evidence>
<dbReference type="Pfam" id="PF00173">
    <property type="entry name" value="Cyt-b5"/>
    <property type="match status" value="1"/>
</dbReference>
<dbReference type="Proteomes" id="UP000000591">
    <property type="component" value="Chromosome IV"/>
</dbReference>
<dbReference type="InterPro" id="IPR050668">
    <property type="entry name" value="Cytochrome_b5"/>
</dbReference>
<keyword evidence="8" id="KW-0249">Electron transport</keyword>
<dbReference type="GeneID" id="4620153"/>
<dbReference type="KEGG" id="ago:AGOS_ADL085C"/>
<dbReference type="InParanoid" id="Q75AL2"/>
<accession>Q75AL2</accession>
<comment type="subcellular location">
    <subcellularLocation>
        <location evidence="1">Endoplasmic reticulum membrane</location>
        <topology evidence="1">Single-pass membrane protein</topology>
        <orientation evidence="1">Cytoplasmic side</orientation>
    </subcellularLocation>
    <subcellularLocation>
        <location evidence="11">Microsome membrane</location>
        <topology evidence="11">Single-pass membrane protein</topology>
        <orientation evidence="11">Cytoplasmic side</orientation>
    </subcellularLocation>
</comment>
<keyword evidence="7" id="KW-0492">Microsome</keyword>
<dbReference type="eggNOG" id="KOG0537">
    <property type="taxonomic scope" value="Eukaryota"/>
</dbReference>
<dbReference type="GO" id="GO:0005789">
    <property type="term" value="C:endoplasmic reticulum membrane"/>
    <property type="evidence" value="ECO:0000318"/>
    <property type="project" value="GO_Central"/>
</dbReference>
<dbReference type="SUPFAM" id="SSF55856">
    <property type="entry name" value="Cytochrome b5-like heme/steroid binding domain"/>
    <property type="match status" value="1"/>
</dbReference>
<evidence type="ECO:0000256" key="5">
    <source>
        <dbReference type="ARBA" id="ARBA00022723"/>
    </source>
</evidence>
<dbReference type="PROSITE" id="PS50255">
    <property type="entry name" value="CYTOCHROME_B5_2"/>
    <property type="match status" value="1"/>
</dbReference>
<keyword evidence="4 13" id="KW-0812">Transmembrane</keyword>
<gene>
    <name evidence="15" type="ORF">AGOS_ADL085C</name>
</gene>
<evidence type="ECO:0000256" key="7">
    <source>
        <dbReference type="ARBA" id="ARBA00022848"/>
    </source>
</evidence>
<dbReference type="EMBL" id="AE016817">
    <property type="protein sequence ID" value="AAS51835.1"/>
    <property type="molecule type" value="Genomic_DNA"/>
</dbReference>
<evidence type="ECO:0000256" key="11">
    <source>
        <dbReference type="ARBA" id="ARBA00037877"/>
    </source>
</evidence>
<dbReference type="RefSeq" id="NP_984011.1">
    <property type="nucleotide sequence ID" value="NM_209364.1"/>
</dbReference>
<dbReference type="STRING" id="284811.Q75AL2"/>
<evidence type="ECO:0000256" key="9">
    <source>
        <dbReference type="ARBA" id="ARBA00023004"/>
    </source>
</evidence>
<keyword evidence="3" id="KW-0349">Heme</keyword>
<dbReference type="PANTHER" id="PTHR19359:SF150">
    <property type="entry name" value="CYTOCHROME B5"/>
    <property type="match status" value="1"/>
</dbReference>
<evidence type="ECO:0000256" key="1">
    <source>
        <dbReference type="ARBA" id="ARBA00004131"/>
    </source>
</evidence>
<dbReference type="SMART" id="SM01117">
    <property type="entry name" value="Cyt-b5"/>
    <property type="match status" value="1"/>
</dbReference>
<keyword evidence="2" id="KW-0813">Transport</keyword>
<dbReference type="PRINTS" id="PR00363">
    <property type="entry name" value="CYTOCHROMEB5"/>
</dbReference>
<evidence type="ECO:0000256" key="10">
    <source>
        <dbReference type="ARBA" id="ARBA00023136"/>
    </source>
</evidence>
<dbReference type="PANTHER" id="PTHR19359">
    <property type="entry name" value="CYTOCHROME B5"/>
    <property type="match status" value="1"/>
</dbReference>
<dbReference type="AlphaFoldDB" id="Q75AL2"/>
<evidence type="ECO:0000256" key="6">
    <source>
        <dbReference type="ARBA" id="ARBA00022824"/>
    </source>
</evidence>
<evidence type="ECO:0000313" key="15">
    <source>
        <dbReference type="EMBL" id="AAS51835.1"/>
    </source>
</evidence>
<reference evidence="16" key="2">
    <citation type="journal article" date="2013" name="G3 (Bethesda)">
        <title>Genomes of Ashbya fungi isolated from insects reveal four mating-type loci, numerous translocations, lack of transposons, and distinct gene duplications.</title>
        <authorList>
            <person name="Dietrich F.S."/>
            <person name="Voegeli S."/>
            <person name="Kuo S."/>
            <person name="Philippsen P."/>
        </authorList>
    </citation>
    <scope>GENOME REANNOTATION</scope>
    <source>
        <strain evidence="16">ATCC 10895 / CBS 109.51 / FGSC 9923 / NRRL Y-1056</strain>
    </source>
</reference>
<sequence>MQRYSRDLQTSLPAWVTCWVRVSWIVTWSRLGIIAEETNQLALLLSLPLGKARQECSSGHTSKRTDAIGIVNGSLLNSKAGGYNRGMGLLRKISIEEVSQHTSRDDCWFIIHGRVYDITGLLENHPGGTKILLKYAGRDATLPFDDVGHSMESLIYDMAPGSYLGEVDGGENVNSCSSVVSWRSLRWLRSWGKGASDDATVRSLGSQSEKLESDLQNWLQKTLLLLVICVCCVLLLVIRYHNRTRRAGRIHSTQAPLPPDTSGMPSWWDLVPT</sequence>
<dbReference type="Gene3D" id="3.10.120.10">
    <property type="entry name" value="Cytochrome b5-like heme/steroid binding domain"/>
    <property type="match status" value="1"/>
</dbReference>
<feature type="domain" description="Cytochrome b5 heme-binding" evidence="14">
    <location>
        <begin position="90"/>
        <end position="168"/>
    </location>
</feature>
<dbReference type="GO" id="GO:0016126">
    <property type="term" value="P:sterol biosynthetic process"/>
    <property type="evidence" value="ECO:0000318"/>
    <property type="project" value="GO_Central"/>
</dbReference>
<evidence type="ECO:0000256" key="8">
    <source>
        <dbReference type="ARBA" id="ARBA00022982"/>
    </source>
</evidence>
<evidence type="ECO:0000259" key="14">
    <source>
        <dbReference type="PROSITE" id="PS50255"/>
    </source>
</evidence>
<dbReference type="GO" id="GO:0020037">
    <property type="term" value="F:heme binding"/>
    <property type="evidence" value="ECO:0000318"/>
    <property type="project" value="GO_Central"/>
</dbReference>
<dbReference type="GO" id="GO:0046872">
    <property type="term" value="F:metal ion binding"/>
    <property type="evidence" value="ECO:0007669"/>
    <property type="project" value="UniProtKB-KW"/>
</dbReference>
<evidence type="ECO:0000256" key="13">
    <source>
        <dbReference type="SAM" id="Phobius"/>
    </source>
</evidence>
<comment type="similarity">
    <text evidence="12">Belongs to the cytochrome b5 family.</text>
</comment>
<name>Q75AL2_EREGS</name>
<dbReference type="HOGENOM" id="CLU_1019328_0_0_1"/>
<organism evidence="15 16">
    <name type="scientific">Eremothecium gossypii (strain ATCC 10895 / CBS 109.51 / FGSC 9923 / NRRL Y-1056)</name>
    <name type="common">Yeast</name>
    <name type="synonym">Ashbya gossypii</name>
    <dbReference type="NCBI Taxonomy" id="284811"/>
    <lineage>
        <taxon>Eukaryota</taxon>
        <taxon>Fungi</taxon>
        <taxon>Dikarya</taxon>
        <taxon>Ascomycota</taxon>
        <taxon>Saccharomycotina</taxon>
        <taxon>Saccharomycetes</taxon>
        <taxon>Saccharomycetales</taxon>
        <taxon>Saccharomycetaceae</taxon>
        <taxon>Eremothecium</taxon>
    </lineage>
</organism>
<keyword evidence="16" id="KW-1185">Reference proteome</keyword>
<reference evidence="15 16" key="1">
    <citation type="journal article" date="2004" name="Science">
        <title>The Ashbya gossypii genome as a tool for mapping the ancient Saccharomyces cerevisiae genome.</title>
        <authorList>
            <person name="Dietrich F.S."/>
            <person name="Voegeli S."/>
            <person name="Brachat S."/>
            <person name="Lerch A."/>
            <person name="Gates K."/>
            <person name="Steiner S."/>
            <person name="Mohr C."/>
            <person name="Pohlmann R."/>
            <person name="Luedi P."/>
            <person name="Choi S."/>
            <person name="Wing R.A."/>
            <person name="Flavier A."/>
            <person name="Gaffney T.D."/>
            <person name="Philippsen P."/>
        </authorList>
    </citation>
    <scope>NUCLEOTIDE SEQUENCE [LARGE SCALE GENOMIC DNA]</scope>
    <source>
        <strain evidence="16">ATCC 10895 / CBS 109.51 / FGSC 9923 / NRRL Y-1056</strain>
    </source>
</reference>
<dbReference type="InterPro" id="IPR036400">
    <property type="entry name" value="Cyt_B5-like_heme/steroid_sf"/>
</dbReference>
<keyword evidence="10 13" id="KW-0472">Membrane</keyword>
<feature type="transmembrane region" description="Helical" evidence="13">
    <location>
        <begin position="218"/>
        <end position="238"/>
    </location>
</feature>
<evidence type="ECO:0000256" key="12">
    <source>
        <dbReference type="ARBA" id="ARBA00038168"/>
    </source>
</evidence>
<proteinExistence type="inferred from homology"/>
<keyword evidence="9" id="KW-0408">Iron</keyword>
<evidence type="ECO:0000256" key="3">
    <source>
        <dbReference type="ARBA" id="ARBA00022617"/>
    </source>
</evidence>